<dbReference type="AlphaFoldDB" id="A0AAF0ZF00"/>
<dbReference type="Gene3D" id="3.80.10.10">
    <property type="entry name" value="Ribonuclease Inhibitor"/>
    <property type="match status" value="1"/>
</dbReference>
<proteinExistence type="predicted"/>
<keyword evidence="3" id="KW-1185">Reference proteome</keyword>
<dbReference type="Proteomes" id="UP001234989">
    <property type="component" value="Chromosome 7"/>
</dbReference>
<dbReference type="InterPro" id="IPR053772">
    <property type="entry name" value="At1g61320/At1g61330-like"/>
</dbReference>
<organism evidence="2 3">
    <name type="scientific">Solanum verrucosum</name>
    <dbReference type="NCBI Taxonomy" id="315347"/>
    <lineage>
        <taxon>Eukaryota</taxon>
        <taxon>Viridiplantae</taxon>
        <taxon>Streptophyta</taxon>
        <taxon>Embryophyta</taxon>
        <taxon>Tracheophyta</taxon>
        <taxon>Spermatophyta</taxon>
        <taxon>Magnoliopsida</taxon>
        <taxon>eudicotyledons</taxon>
        <taxon>Gunneridae</taxon>
        <taxon>Pentapetalae</taxon>
        <taxon>asterids</taxon>
        <taxon>lamiids</taxon>
        <taxon>Solanales</taxon>
        <taxon>Solanaceae</taxon>
        <taxon>Solanoideae</taxon>
        <taxon>Solaneae</taxon>
        <taxon>Solanum</taxon>
    </lineage>
</organism>
<protein>
    <recommendedName>
        <fullName evidence="1">F-box/LRR-repeat protein 15/At3g58940/PEG3-like LRR domain-containing protein</fullName>
    </recommendedName>
</protein>
<dbReference type="InterPro" id="IPR055411">
    <property type="entry name" value="LRR_FXL15/At3g58940/PEG3-like"/>
</dbReference>
<dbReference type="PANTHER" id="PTHR34145">
    <property type="entry name" value="OS02G0105600 PROTEIN"/>
    <property type="match status" value="1"/>
</dbReference>
<dbReference type="Pfam" id="PF24758">
    <property type="entry name" value="LRR_At5g56370"/>
    <property type="match status" value="1"/>
</dbReference>
<evidence type="ECO:0000313" key="2">
    <source>
        <dbReference type="EMBL" id="WMV38716.1"/>
    </source>
</evidence>
<evidence type="ECO:0000313" key="3">
    <source>
        <dbReference type="Proteomes" id="UP001234989"/>
    </source>
</evidence>
<dbReference type="PANTHER" id="PTHR34145:SF28">
    <property type="entry name" value="F-BOX DOMAIN-CONTAINING PROTEIN"/>
    <property type="match status" value="1"/>
</dbReference>
<sequence length="268" mass="30574">MFLEHCLIRLPPLFKSFSRLISLELIEVTISSEMLGSLITHCPLLEHLVLKHNEDSKHIEFTAHNLKSFYFKGNINILHLKNVPLLSKVSYEPTNFFVKTKHDLAKIFESIPAFENLCWKSIPFPVEDAGLVDLILTRLPFVLNCVKRLCISWITLGEFFVLSFALCLIRSSPCLEEIEIEVCIDSDGEYYQLVPRDAVDEIPASFSDTTFNHLRTVKIYDVAGAGDEMQLIKVLLAKSPALIKMVIKLCEMEDKKSLQILAEITNFQ</sequence>
<accession>A0AAF0ZF00</accession>
<name>A0AAF0ZF00_SOLVR</name>
<dbReference type="SUPFAM" id="SSF52047">
    <property type="entry name" value="RNI-like"/>
    <property type="match status" value="1"/>
</dbReference>
<feature type="domain" description="F-box/LRR-repeat protein 15/At3g58940/PEG3-like LRR" evidence="1">
    <location>
        <begin position="11"/>
        <end position="101"/>
    </location>
</feature>
<reference evidence="2" key="1">
    <citation type="submission" date="2023-08" db="EMBL/GenBank/DDBJ databases">
        <title>A de novo genome assembly of Solanum verrucosum Schlechtendal, a Mexican diploid species geographically isolated from the other diploid A-genome species in potato relatives.</title>
        <authorList>
            <person name="Hosaka K."/>
        </authorList>
    </citation>
    <scope>NUCLEOTIDE SEQUENCE</scope>
    <source>
        <tissue evidence="2">Young leaves</tissue>
    </source>
</reference>
<gene>
    <name evidence="2" type="ORF">MTR67_032101</name>
</gene>
<evidence type="ECO:0000259" key="1">
    <source>
        <dbReference type="Pfam" id="PF24758"/>
    </source>
</evidence>
<dbReference type="EMBL" id="CP133618">
    <property type="protein sequence ID" value="WMV38716.1"/>
    <property type="molecule type" value="Genomic_DNA"/>
</dbReference>
<dbReference type="InterPro" id="IPR032675">
    <property type="entry name" value="LRR_dom_sf"/>
</dbReference>